<evidence type="ECO:0000256" key="13">
    <source>
        <dbReference type="ARBA" id="ARBA00023098"/>
    </source>
</evidence>
<evidence type="ECO:0000313" key="21">
    <source>
        <dbReference type="Proteomes" id="UP000198755"/>
    </source>
</evidence>
<evidence type="ECO:0000256" key="12">
    <source>
        <dbReference type="ARBA" id="ARBA00022989"/>
    </source>
</evidence>
<dbReference type="GO" id="GO:0046342">
    <property type="term" value="P:CDP-diacylglycerol catabolic process"/>
    <property type="evidence" value="ECO:0007669"/>
    <property type="project" value="UniProtKB-UniPathway"/>
</dbReference>
<keyword evidence="15" id="KW-0594">Phospholipid biosynthesis</keyword>
<evidence type="ECO:0000256" key="17">
    <source>
        <dbReference type="ARBA" id="ARBA00032888"/>
    </source>
</evidence>
<evidence type="ECO:0000256" key="14">
    <source>
        <dbReference type="ARBA" id="ARBA00023136"/>
    </source>
</evidence>
<comment type="pathway">
    <text evidence="3">Phospholipid metabolism; CDP-diacylglycerol degradation; phosphatidate from CDP-diacylglycerol: step 1/1.</text>
</comment>
<dbReference type="AlphaFoldDB" id="A0A1I3WTI9"/>
<organism evidence="20 21">
    <name type="scientific">Methylocapsa palsarum</name>
    <dbReference type="NCBI Taxonomy" id="1612308"/>
    <lineage>
        <taxon>Bacteria</taxon>
        <taxon>Pseudomonadati</taxon>
        <taxon>Pseudomonadota</taxon>
        <taxon>Alphaproteobacteria</taxon>
        <taxon>Hyphomicrobiales</taxon>
        <taxon>Beijerinckiaceae</taxon>
        <taxon>Methylocapsa</taxon>
    </lineage>
</organism>
<evidence type="ECO:0000313" key="20">
    <source>
        <dbReference type="EMBL" id="SFK10802.1"/>
    </source>
</evidence>
<dbReference type="InterPro" id="IPR036265">
    <property type="entry name" value="HIT-like_sf"/>
</dbReference>
<dbReference type="EC" id="3.6.1.26" evidence="6"/>
<comment type="catalytic activity">
    <reaction evidence="1">
        <text>a CDP-1,2-diacyl-sn-glycerol + H2O = a 1,2-diacyl-sn-glycero-3-phosphate + CMP + 2 H(+)</text>
        <dbReference type="Rhea" id="RHEA:15221"/>
        <dbReference type="ChEBI" id="CHEBI:15377"/>
        <dbReference type="ChEBI" id="CHEBI:15378"/>
        <dbReference type="ChEBI" id="CHEBI:58332"/>
        <dbReference type="ChEBI" id="CHEBI:58608"/>
        <dbReference type="ChEBI" id="CHEBI:60377"/>
        <dbReference type="EC" id="3.6.1.26"/>
    </reaction>
</comment>
<protein>
    <recommendedName>
        <fullName evidence="7">CDP-diacylglycerol pyrophosphatase</fullName>
        <ecNumber evidence="6">3.6.1.26</ecNumber>
    </recommendedName>
    <alternativeName>
        <fullName evidence="17">CDP-diacylglycerol phosphatidylhydrolase</fullName>
    </alternativeName>
    <alternativeName>
        <fullName evidence="18">CDP-diglyceride hydrolase</fullName>
    </alternativeName>
</protein>
<evidence type="ECO:0000256" key="8">
    <source>
        <dbReference type="ARBA" id="ARBA00022475"/>
    </source>
</evidence>
<comment type="subcellular location">
    <subcellularLocation>
        <location evidence="2">Cell membrane</location>
        <topology evidence="2">Single-pass membrane protein</topology>
    </subcellularLocation>
</comment>
<keyword evidence="14 19" id="KW-0472">Membrane</keyword>
<name>A0A1I3WTI9_9HYPH</name>
<feature type="transmembrane region" description="Helical" evidence="19">
    <location>
        <begin position="21"/>
        <end position="42"/>
    </location>
</feature>
<evidence type="ECO:0000256" key="2">
    <source>
        <dbReference type="ARBA" id="ARBA00004162"/>
    </source>
</evidence>
<dbReference type="OrthoDB" id="481399at2"/>
<dbReference type="EMBL" id="FOSN01000002">
    <property type="protein sequence ID" value="SFK10802.1"/>
    <property type="molecule type" value="Genomic_DNA"/>
</dbReference>
<evidence type="ECO:0000256" key="10">
    <source>
        <dbReference type="ARBA" id="ARBA00022692"/>
    </source>
</evidence>
<evidence type="ECO:0000256" key="6">
    <source>
        <dbReference type="ARBA" id="ARBA00012375"/>
    </source>
</evidence>
<dbReference type="SUPFAM" id="SSF54197">
    <property type="entry name" value="HIT-like"/>
    <property type="match status" value="1"/>
</dbReference>
<dbReference type="STRING" id="1612308.SAMN05444581_102133"/>
<comment type="pathway">
    <text evidence="4">Lipid metabolism.</text>
</comment>
<dbReference type="GO" id="GO:0008654">
    <property type="term" value="P:phospholipid biosynthetic process"/>
    <property type="evidence" value="ECO:0007669"/>
    <property type="project" value="UniProtKB-KW"/>
</dbReference>
<dbReference type="GO" id="GO:0008715">
    <property type="term" value="F:CDP-diacylglycerol diphosphatase activity"/>
    <property type="evidence" value="ECO:0007669"/>
    <property type="project" value="UniProtKB-EC"/>
</dbReference>
<evidence type="ECO:0000256" key="16">
    <source>
        <dbReference type="ARBA" id="ARBA00023264"/>
    </source>
</evidence>
<gene>
    <name evidence="20" type="ORF">SAMN05444581_102133</name>
</gene>
<evidence type="ECO:0000256" key="4">
    <source>
        <dbReference type="ARBA" id="ARBA00005189"/>
    </source>
</evidence>
<evidence type="ECO:0000256" key="19">
    <source>
        <dbReference type="SAM" id="Phobius"/>
    </source>
</evidence>
<keyword evidence="12 19" id="KW-1133">Transmembrane helix</keyword>
<dbReference type="Gene3D" id="3.30.428.30">
    <property type="entry name" value="HIT family - CDH-like"/>
    <property type="match status" value="1"/>
</dbReference>
<keyword evidence="9" id="KW-0444">Lipid biosynthesis</keyword>
<dbReference type="RefSeq" id="WP_091678034.1">
    <property type="nucleotide sequence ID" value="NZ_FOSN01000002.1"/>
</dbReference>
<evidence type="ECO:0000256" key="11">
    <source>
        <dbReference type="ARBA" id="ARBA00022801"/>
    </source>
</evidence>
<evidence type="ECO:0000256" key="3">
    <source>
        <dbReference type="ARBA" id="ARBA00004927"/>
    </source>
</evidence>
<evidence type="ECO:0000256" key="18">
    <source>
        <dbReference type="ARBA" id="ARBA00032892"/>
    </source>
</evidence>
<dbReference type="Pfam" id="PF02611">
    <property type="entry name" value="CDH"/>
    <property type="match status" value="1"/>
</dbReference>
<evidence type="ECO:0000256" key="5">
    <source>
        <dbReference type="ARBA" id="ARBA00006435"/>
    </source>
</evidence>
<keyword evidence="16" id="KW-1208">Phospholipid metabolism</keyword>
<accession>A0A1I3WTI9</accession>
<sequence>MPNLNIAASRPALAARGRWRILRAAAAIVFAAIAVEGIGYAGDRDALWTMVHDLCVRDKKATGLAFPCSEVDLSGGEDAGFAIFRDIRSRSHLLLIPTRRLSGVEDPLVGTGGLPNYWADAWNARTRIALDGGKDLPRETFGMAINSSVTRSQDQLHIHVDCVRPDVSDKLSRHARAITAQWSVLPVRLAGQVYKARRLDGEELKQDPFDLVREDARASSTPMGEVTIGVIGARFRDGKEGFVLLVGRAGRGALAHAEDMLDHRCALAK</sequence>
<evidence type="ECO:0000256" key="1">
    <source>
        <dbReference type="ARBA" id="ARBA00001007"/>
    </source>
</evidence>
<comment type="similarity">
    <text evidence="5">Belongs to the Cdh family.</text>
</comment>
<dbReference type="GO" id="GO:0005886">
    <property type="term" value="C:plasma membrane"/>
    <property type="evidence" value="ECO:0007669"/>
    <property type="project" value="UniProtKB-SubCell"/>
</dbReference>
<dbReference type="InterPro" id="IPR003763">
    <property type="entry name" value="CDP-diacylglyc_Pase"/>
</dbReference>
<dbReference type="UniPathway" id="UPA00609">
    <property type="reaction ID" value="UER00664"/>
</dbReference>
<keyword evidence="13" id="KW-0443">Lipid metabolism</keyword>
<dbReference type="PIRSF" id="PIRSF001273">
    <property type="entry name" value="CDH"/>
    <property type="match status" value="1"/>
</dbReference>
<reference evidence="20 21" key="1">
    <citation type="submission" date="2016-10" db="EMBL/GenBank/DDBJ databases">
        <authorList>
            <person name="de Groot N.N."/>
        </authorList>
    </citation>
    <scope>NUCLEOTIDE SEQUENCE [LARGE SCALE GENOMIC DNA]</scope>
    <source>
        <strain evidence="20 21">NE2</strain>
    </source>
</reference>
<keyword evidence="11" id="KW-0378">Hydrolase</keyword>
<evidence type="ECO:0000256" key="9">
    <source>
        <dbReference type="ARBA" id="ARBA00022516"/>
    </source>
</evidence>
<proteinExistence type="inferred from homology"/>
<evidence type="ECO:0000256" key="15">
    <source>
        <dbReference type="ARBA" id="ARBA00023209"/>
    </source>
</evidence>
<keyword evidence="10 19" id="KW-0812">Transmembrane</keyword>
<keyword evidence="21" id="KW-1185">Reference proteome</keyword>
<keyword evidence="8" id="KW-1003">Cell membrane</keyword>
<dbReference type="Proteomes" id="UP000198755">
    <property type="component" value="Unassembled WGS sequence"/>
</dbReference>
<evidence type="ECO:0000256" key="7">
    <source>
        <dbReference type="ARBA" id="ARBA00019608"/>
    </source>
</evidence>